<name>A0A4R4FFD1_9FIRM</name>
<dbReference type="InterPro" id="IPR003594">
    <property type="entry name" value="HATPase_dom"/>
</dbReference>
<reference evidence="2 3" key="1">
    <citation type="journal article" date="2016" name="Nat. Microbiol.">
        <title>The Mouse Intestinal Bacterial Collection (miBC) provides host-specific insight into cultured diversity and functional potential of the gut microbiota.</title>
        <authorList>
            <person name="Lagkouvardos I."/>
            <person name="Pukall R."/>
            <person name="Abt B."/>
            <person name="Foesel B.U."/>
            <person name="Meier-Kolthoff J.P."/>
            <person name="Kumar N."/>
            <person name="Bresciani A."/>
            <person name="Martinez I."/>
            <person name="Just S."/>
            <person name="Ziegler C."/>
            <person name="Brugiroux S."/>
            <person name="Garzetti D."/>
            <person name="Wenning M."/>
            <person name="Bui T.P."/>
            <person name="Wang J."/>
            <person name="Hugenholtz F."/>
            <person name="Plugge C.M."/>
            <person name="Peterson D.A."/>
            <person name="Hornef M.W."/>
            <person name="Baines J.F."/>
            <person name="Smidt H."/>
            <person name="Walter J."/>
            <person name="Kristiansen K."/>
            <person name="Nielsen H.B."/>
            <person name="Haller D."/>
            <person name="Overmann J."/>
            <person name="Stecher B."/>
            <person name="Clavel T."/>
        </authorList>
    </citation>
    <scope>NUCLEOTIDE SEQUENCE [LARGE SCALE GENOMIC DNA]</scope>
    <source>
        <strain evidence="2 3">DSM 28560</strain>
    </source>
</reference>
<evidence type="ECO:0000259" key="1">
    <source>
        <dbReference type="Pfam" id="PF02518"/>
    </source>
</evidence>
<keyword evidence="3" id="KW-1185">Reference proteome</keyword>
<dbReference type="Pfam" id="PF02518">
    <property type="entry name" value="HATPase_c"/>
    <property type="match status" value="1"/>
</dbReference>
<feature type="domain" description="Histidine kinase/HSP90-like ATPase" evidence="1">
    <location>
        <begin position="53"/>
        <end position="138"/>
    </location>
</feature>
<protein>
    <submittedName>
        <fullName evidence="2">Anti-sigma regulatory factor</fullName>
    </submittedName>
</protein>
<comment type="caution">
    <text evidence="2">The sequence shown here is derived from an EMBL/GenBank/DDBJ whole genome shotgun (WGS) entry which is preliminary data.</text>
</comment>
<gene>
    <name evidence="2" type="ORF">E1963_12180</name>
</gene>
<dbReference type="RefSeq" id="WP_132278330.1">
    <property type="nucleotide sequence ID" value="NZ_JAOBST010000031.1"/>
</dbReference>
<dbReference type="Gene3D" id="3.30.565.10">
    <property type="entry name" value="Histidine kinase-like ATPase, C-terminal domain"/>
    <property type="match status" value="1"/>
</dbReference>
<evidence type="ECO:0000313" key="2">
    <source>
        <dbReference type="EMBL" id="TDA21416.1"/>
    </source>
</evidence>
<dbReference type="SUPFAM" id="SSF55874">
    <property type="entry name" value="ATPase domain of HSP90 chaperone/DNA topoisomerase II/histidine kinase"/>
    <property type="match status" value="1"/>
</dbReference>
<organism evidence="2 3">
    <name type="scientific">Extibacter muris</name>
    <dbReference type="NCBI Taxonomy" id="1796622"/>
    <lineage>
        <taxon>Bacteria</taxon>
        <taxon>Bacillati</taxon>
        <taxon>Bacillota</taxon>
        <taxon>Clostridia</taxon>
        <taxon>Lachnospirales</taxon>
        <taxon>Lachnospiraceae</taxon>
        <taxon>Extibacter</taxon>
    </lineage>
</organism>
<evidence type="ECO:0000313" key="3">
    <source>
        <dbReference type="Proteomes" id="UP000295710"/>
    </source>
</evidence>
<accession>A0A4R4FFD1</accession>
<sequence>MGDNLTFHYMISGDDFTRAGEASSDLKNKLKMIGADNNVIRRTAIAMYEGEINMVIHAGGGEITVDISQDNIRIVLADKGPGIADVEKAMQKGYSTAPEEVRALGFGAGMGLPNMEKYTDCMQIDSELGVGTTVTMDIHM</sequence>
<dbReference type="AlphaFoldDB" id="A0A4R4FFD1"/>
<proteinExistence type="predicted"/>
<dbReference type="EMBL" id="SMMX01000009">
    <property type="protein sequence ID" value="TDA21416.1"/>
    <property type="molecule type" value="Genomic_DNA"/>
</dbReference>
<dbReference type="Proteomes" id="UP000295710">
    <property type="component" value="Unassembled WGS sequence"/>
</dbReference>
<dbReference type="InterPro" id="IPR036890">
    <property type="entry name" value="HATPase_C_sf"/>
</dbReference>